<accession>A0A1W7CT74</accession>
<sequence>MGPSRRGVLRTGLYSVALTVPGRPEIVDRVQAFRGGRLSRIGMGEVAVVTAMTRRIQELDDQFGTRHARPLAANFLVNTAVPYLRADADENVRAALLSATARLCHLTGYMAVDEGLHGLAQRYYVKALEFADAADDRFAYSGTLRGMSVQATDLGHAATALRLADAAAEGAHGAPQPRRAFFAGQQAHAAQTGDRQTALRHLATAERAMSRADLGGAAFASYDPAALNDHVSQVRWELGDIAGAVASLRASNRGLHVGYQRTTVRRRFMLAERYLRLGHLDVACATWARALDDYPGIDSGRVDERVAAMKALLRPHRGNGAARAVLARADTPARARGAAGVP</sequence>
<organism evidence="1 2">
    <name type="scientific">Streptomyces marincola</name>
    <dbReference type="NCBI Taxonomy" id="2878388"/>
    <lineage>
        <taxon>Bacteria</taxon>
        <taxon>Bacillati</taxon>
        <taxon>Actinomycetota</taxon>
        <taxon>Actinomycetes</taxon>
        <taxon>Kitasatosporales</taxon>
        <taxon>Streptomycetaceae</taxon>
        <taxon>Streptomyces</taxon>
    </lineage>
</organism>
<proteinExistence type="predicted"/>
<dbReference type="OrthoDB" id="3213425at2"/>
<keyword evidence="2" id="KW-1185">Reference proteome</keyword>
<evidence type="ECO:0000313" key="1">
    <source>
        <dbReference type="EMBL" id="ARQ67580.1"/>
    </source>
</evidence>
<dbReference type="AlphaFoldDB" id="A0A1W7CT74"/>
<dbReference type="RefSeq" id="WP_086157101.1">
    <property type="nucleotide sequence ID" value="NZ_CP021121.1"/>
</dbReference>
<dbReference type="KEGG" id="smao:CAG99_00915"/>
<name>A0A1W7CT74_9ACTN</name>
<protein>
    <submittedName>
        <fullName evidence="1">Transcriptional regulator</fullName>
    </submittedName>
</protein>
<reference evidence="1 2" key="1">
    <citation type="submission" date="2017-05" db="EMBL/GenBank/DDBJ databases">
        <title>Complete genome sequence of Streptomyces sp. SCSIO 03032 revealed the diverse biosynthetic pathways for its bioactive secondary metabolites.</title>
        <authorList>
            <person name="Ma L."/>
            <person name="Zhu Y."/>
            <person name="Zhang W."/>
            <person name="Zhang G."/>
            <person name="Tian X."/>
            <person name="Zhang S."/>
            <person name="Zhang C."/>
        </authorList>
    </citation>
    <scope>NUCLEOTIDE SEQUENCE [LARGE SCALE GENOMIC DNA]</scope>
    <source>
        <strain evidence="1 2">SCSIO 03032</strain>
    </source>
</reference>
<evidence type="ECO:0000313" key="2">
    <source>
        <dbReference type="Proteomes" id="UP000194218"/>
    </source>
</evidence>
<dbReference type="Proteomes" id="UP000194218">
    <property type="component" value="Chromosome"/>
</dbReference>
<gene>
    <name evidence="1" type="ORF">CAG99_00915</name>
</gene>
<dbReference type="EMBL" id="CP021121">
    <property type="protein sequence ID" value="ARQ67580.1"/>
    <property type="molecule type" value="Genomic_DNA"/>
</dbReference>